<dbReference type="InterPro" id="IPR043472">
    <property type="entry name" value="Macro_dom-like"/>
</dbReference>
<protein>
    <submittedName>
        <fullName evidence="3">Appr-1-p processing protein</fullName>
    </submittedName>
</protein>
<keyword evidence="4" id="KW-1185">Reference proteome</keyword>
<evidence type="ECO:0000256" key="1">
    <source>
        <dbReference type="ARBA" id="ARBA00035885"/>
    </source>
</evidence>
<dbReference type="PANTHER" id="PTHR12521:SF0">
    <property type="entry name" value="ADP-RIBOSE GLYCOHYDROLASE OARD1"/>
    <property type="match status" value="1"/>
</dbReference>
<comment type="catalytic activity">
    <reaction evidence="1">
        <text>an N-(ADP-alpha-D-ribosyl)-thymidine in DNA + H2O = a thymidine in DNA + ADP-D-ribose</text>
        <dbReference type="Rhea" id="RHEA:71655"/>
        <dbReference type="Rhea" id="RHEA-COMP:13556"/>
        <dbReference type="Rhea" id="RHEA-COMP:18051"/>
        <dbReference type="ChEBI" id="CHEBI:15377"/>
        <dbReference type="ChEBI" id="CHEBI:57967"/>
        <dbReference type="ChEBI" id="CHEBI:137386"/>
        <dbReference type="ChEBI" id="CHEBI:191199"/>
    </reaction>
    <physiologicalReaction direction="left-to-right" evidence="1">
        <dbReference type="Rhea" id="RHEA:71656"/>
    </physiologicalReaction>
</comment>
<dbReference type="PANTHER" id="PTHR12521">
    <property type="entry name" value="PROTEIN C6ORF130"/>
    <property type="match status" value="1"/>
</dbReference>
<dbReference type="Gene3D" id="3.40.220.10">
    <property type="entry name" value="Leucine Aminopeptidase, subunit E, domain 1"/>
    <property type="match status" value="1"/>
</dbReference>
<evidence type="ECO:0000259" key="2">
    <source>
        <dbReference type="PROSITE" id="PS51154"/>
    </source>
</evidence>
<gene>
    <name evidence="3" type="ORF">ACFPQ6_12525</name>
</gene>
<proteinExistence type="predicted"/>
<evidence type="ECO:0000313" key="4">
    <source>
        <dbReference type="Proteomes" id="UP001595979"/>
    </source>
</evidence>
<dbReference type="SUPFAM" id="SSF52949">
    <property type="entry name" value="Macro domain-like"/>
    <property type="match status" value="1"/>
</dbReference>
<feature type="domain" description="Macro" evidence="2">
    <location>
        <begin position="1"/>
        <end position="147"/>
    </location>
</feature>
<sequence length="147" mass="16145">MGPGPKVIVHLCNDVGAWGKGFVLALGHRYPAARQQYRAWAQGHDALPFALGQVQFVTVQPYLHVAHLIGQHGIARKDRKPQEPPIRYEAVREGLGRVRDFAQQQQASIHMPRIGTGLAGGDWTVILGLIEAELLAADLQVTVYDLP</sequence>
<comment type="caution">
    <text evidence="3">The sequence shown here is derived from an EMBL/GenBank/DDBJ whole genome shotgun (WGS) entry which is preliminary data.</text>
</comment>
<dbReference type="SMART" id="SM00506">
    <property type="entry name" value="A1pp"/>
    <property type="match status" value="1"/>
</dbReference>
<organism evidence="3 4">
    <name type="scientific">Deinococcus petrolearius</name>
    <dbReference type="NCBI Taxonomy" id="1751295"/>
    <lineage>
        <taxon>Bacteria</taxon>
        <taxon>Thermotogati</taxon>
        <taxon>Deinococcota</taxon>
        <taxon>Deinococci</taxon>
        <taxon>Deinococcales</taxon>
        <taxon>Deinococcaceae</taxon>
        <taxon>Deinococcus</taxon>
    </lineage>
</organism>
<dbReference type="InterPro" id="IPR002589">
    <property type="entry name" value="Macro_dom"/>
</dbReference>
<accession>A0ABW1DMY4</accession>
<dbReference type="InterPro" id="IPR050892">
    <property type="entry name" value="ADP-ribose_metab_enzymes"/>
</dbReference>
<dbReference type="EMBL" id="JBHSOH010000015">
    <property type="protein sequence ID" value="MFC5849133.1"/>
    <property type="molecule type" value="Genomic_DNA"/>
</dbReference>
<dbReference type="Proteomes" id="UP001595979">
    <property type="component" value="Unassembled WGS sequence"/>
</dbReference>
<reference evidence="4" key="1">
    <citation type="journal article" date="2019" name="Int. J. Syst. Evol. Microbiol.">
        <title>The Global Catalogue of Microorganisms (GCM) 10K type strain sequencing project: providing services to taxonomists for standard genome sequencing and annotation.</title>
        <authorList>
            <consortium name="The Broad Institute Genomics Platform"/>
            <consortium name="The Broad Institute Genome Sequencing Center for Infectious Disease"/>
            <person name="Wu L."/>
            <person name="Ma J."/>
        </authorList>
    </citation>
    <scope>NUCLEOTIDE SEQUENCE [LARGE SCALE GENOMIC DNA]</scope>
    <source>
        <strain evidence="4">CGMCC 1.15053</strain>
    </source>
</reference>
<dbReference type="PROSITE" id="PS51154">
    <property type="entry name" value="MACRO"/>
    <property type="match status" value="1"/>
</dbReference>
<name>A0ABW1DMY4_9DEIO</name>
<evidence type="ECO:0000313" key="3">
    <source>
        <dbReference type="EMBL" id="MFC5849133.1"/>
    </source>
</evidence>